<sequence length="738" mass="84399">MASPSFRRLLPRVQASIDSSEPGEPGEPVKKRKLVPLACARCRSHKTKCDGLRPSCGSCRARTADCTYDDDPNTTPTANLRRQYHHLAEQHQSFHELFEMLRSRPEDEAWVILQRLRSSGNVQSTLHHVKAGYLLADTRMVGGQGPEANDDVPFPPCPKNREEVMLGVDHSNAYPFLPPVEEIQSALGYKMRNITDANPDEDDWATADEVEDAKHLDRTRELYDDRLLQIHASDWTTVTNSDTIIRNLISLYLSWDHATMRLFDEELFLDQISTGKRDYCSPVFVNALLAAATLNYSAIDHDLCRDLGPKFFEEARELWESNSEQQPRLMLVPTATLLNMWCYSNGAEKTGLEFENESIRIGIDLGLFRTLPREPTLCDDYTRIMTRGEAMVAWGLFNWQSVHSFFRRRSLELPNPPYYPALYDPENHDYSEVAWNPFPLHRPEHRLHRDLTSRAFSELWIIIWEGAINQQQNSHPDRPSSPLKHDLNDVQVRYDRYKGIQGRLLNWSDRLPLELVQDSESLPSTLDLHQFFHGIMVQLFRPFANFDFPDQANAKAITQASLSQMRRIIYTQRYRYGGPPFSSTTVGSIHLFTSSLLEELAKSDDVDPHARFYLVLAAEEMKRCGNAFPFIHKVLHQLLSKARSDGTRLPPDLDDMFDDLEARLSGHTRLEIFPQKYPIVFRIGISDQSGAETDDLIDATYKLQLGDDDRDQQQPVVDGVVSSRRKKGKGRRGSGGGE</sequence>
<dbReference type="InterPro" id="IPR036864">
    <property type="entry name" value="Zn2-C6_fun-type_DNA-bd_sf"/>
</dbReference>
<dbReference type="AlphaFoldDB" id="A0AAW0R4R5"/>
<accession>A0AAW0R4R5</accession>
<feature type="domain" description="Zn(2)-C6 fungal-type" evidence="3">
    <location>
        <begin position="38"/>
        <end position="68"/>
    </location>
</feature>
<evidence type="ECO:0000259" key="3">
    <source>
        <dbReference type="PROSITE" id="PS50048"/>
    </source>
</evidence>
<keyword evidence="1" id="KW-0539">Nucleus</keyword>
<dbReference type="PROSITE" id="PS00463">
    <property type="entry name" value="ZN2_CY6_FUNGAL_1"/>
    <property type="match status" value="1"/>
</dbReference>
<dbReference type="Pfam" id="PF00172">
    <property type="entry name" value="Zn_clus"/>
    <property type="match status" value="1"/>
</dbReference>
<dbReference type="InterPro" id="IPR053187">
    <property type="entry name" value="Notoamide_regulator"/>
</dbReference>
<feature type="region of interest" description="Disordered" evidence="2">
    <location>
        <begin position="704"/>
        <end position="738"/>
    </location>
</feature>
<protein>
    <recommendedName>
        <fullName evidence="3">Zn(2)-C6 fungal-type domain-containing protein</fullName>
    </recommendedName>
</protein>
<dbReference type="CDD" id="cd12148">
    <property type="entry name" value="fungal_TF_MHR"/>
    <property type="match status" value="1"/>
</dbReference>
<feature type="compositionally biased region" description="Basic residues" evidence="2">
    <location>
        <begin position="723"/>
        <end position="732"/>
    </location>
</feature>
<dbReference type="Gene3D" id="4.10.240.10">
    <property type="entry name" value="Zn(2)-C6 fungal-type DNA-binding domain"/>
    <property type="match status" value="1"/>
</dbReference>
<dbReference type="GO" id="GO:0008270">
    <property type="term" value="F:zinc ion binding"/>
    <property type="evidence" value="ECO:0007669"/>
    <property type="project" value="InterPro"/>
</dbReference>
<feature type="region of interest" description="Disordered" evidence="2">
    <location>
        <begin position="1"/>
        <end position="29"/>
    </location>
</feature>
<evidence type="ECO:0000313" key="5">
    <source>
        <dbReference type="Proteomes" id="UP001392437"/>
    </source>
</evidence>
<dbReference type="SUPFAM" id="SSF57701">
    <property type="entry name" value="Zn2/Cys6 DNA-binding domain"/>
    <property type="match status" value="1"/>
</dbReference>
<evidence type="ECO:0000256" key="2">
    <source>
        <dbReference type="SAM" id="MobiDB-lite"/>
    </source>
</evidence>
<evidence type="ECO:0000256" key="1">
    <source>
        <dbReference type="ARBA" id="ARBA00023242"/>
    </source>
</evidence>
<proteinExistence type="predicted"/>
<dbReference type="GO" id="GO:0000981">
    <property type="term" value="F:DNA-binding transcription factor activity, RNA polymerase II-specific"/>
    <property type="evidence" value="ECO:0007669"/>
    <property type="project" value="InterPro"/>
</dbReference>
<dbReference type="PROSITE" id="PS50048">
    <property type="entry name" value="ZN2_CY6_FUNGAL_2"/>
    <property type="match status" value="1"/>
</dbReference>
<dbReference type="CDD" id="cd00067">
    <property type="entry name" value="GAL4"/>
    <property type="match status" value="1"/>
</dbReference>
<keyword evidence="5" id="KW-1185">Reference proteome</keyword>
<evidence type="ECO:0000313" key="4">
    <source>
        <dbReference type="EMBL" id="KAK8123871.1"/>
    </source>
</evidence>
<dbReference type="PANTHER" id="PTHR47256:SF1">
    <property type="entry name" value="ZN(II)2CYS6 TRANSCRIPTION FACTOR (EUROFUNG)"/>
    <property type="match status" value="1"/>
</dbReference>
<dbReference type="SMART" id="SM00066">
    <property type="entry name" value="GAL4"/>
    <property type="match status" value="1"/>
</dbReference>
<organism evidence="4 5">
    <name type="scientific">Apiospora kogelbergensis</name>
    <dbReference type="NCBI Taxonomy" id="1337665"/>
    <lineage>
        <taxon>Eukaryota</taxon>
        <taxon>Fungi</taxon>
        <taxon>Dikarya</taxon>
        <taxon>Ascomycota</taxon>
        <taxon>Pezizomycotina</taxon>
        <taxon>Sordariomycetes</taxon>
        <taxon>Xylariomycetidae</taxon>
        <taxon>Amphisphaeriales</taxon>
        <taxon>Apiosporaceae</taxon>
        <taxon>Apiospora</taxon>
    </lineage>
</organism>
<gene>
    <name evidence="4" type="ORF">PG999_003789</name>
</gene>
<feature type="compositionally biased region" description="Low complexity" evidence="2">
    <location>
        <begin position="713"/>
        <end position="722"/>
    </location>
</feature>
<dbReference type="InterPro" id="IPR001138">
    <property type="entry name" value="Zn2Cys6_DnaBD"/>
</dbReference>
<comment type="caution">
    <text evidence="4">The sequence shown here is derived from an EMBL/GenBank/DDBJ whole genome shotgun (WGS) entry which is preliminary data.</text>
</comment>
<dbReference type="EMBL" id="JAQQWP010000003">
    <property type="protein sequence ID" value="KAK8123871.1"/>
    <property type="molecule type" value="Genomic_DNA"/>
</dbReference>
<dbReference type="PANTHER" id="PTHR47256">
    <property type="entry name" value="ZN(II)2CYS6 TRANSCRIPTION FACTOR (EUROFUNG)-RELATED"/>
    <property type="match status" value="1"/>
</dbReference>
<reference evidence="4 5" key="1">
    <citation type="submission" date="2023-01" db="EMBL/GenBank/DDBJ databases">
        <title>Analysis of 21 Apiospora genomes using comparative genomics revels a genus with tremendous synthesis potential of carbohydrate active enzymes and secondary metabolites.</title>
        <authorList>
            <person name="Sorensen T."/>
        </authorList>
    </citation>
    <scope>NUCLEOTIDE SEQUENCE [LARGE SCALE GENOMIC DNA]</scope>
    <source>
        <strain evidence="4 5">CBS 117206</strain>
    </source>
</reference>
<name>A0AAW0R4R5_9PEZI</name>
<dbReference type="Proteomes" id="UP001392437">
    <property type="component" value="Unassembled WGS sequence"/>
</dbReference>